<dbReference type="EMBL" id="CP089277">
    <property type="protein sequence ID" value="USP79050.1"/>
    <property type="molecule type" value="Genomic_DNA"/>
</dbReference>
<name>A0A9Q8ZBA6_CURCL</name>
<dbReference type="VEuPathDB" id="FungiDB:yc1106_06324"/>
<feature type="compositionally biased region" description="Polar residues" evidence="1">
    <location>
        <begin position="109"/>
        <end position="120"/>
    </location>
</feature>
<dbReference type="AlphaFoldDB" id="A0A9Q8ZBA6"/>
<reference evidence="2" key="1">
    <citation type="submission" date="2021-12" db="EMBL/GenBank/DDBJ databases">
        <title>Curvularia clavata genome.</title>
        <authorList>
            <person name="Cao Y."/>
        </authorList>
    </citation>
    <scope>NUCLEOTIDE SEQUENCE</scope>
    <source>
        <strain evidence="2">Yc1106</strain>
    </source>
</reference>
<keyword evidence="3" id="KW-1185">Reference proteome</keyword>
<feature type="region of interest" description="Disordered" evidence="1">
    <location>
        <begin position="1"/>
        <end position="38"/>
    </location>
</feature>
<evidence type="ECO:0000256" key="1">
    <source>
        <dbReference type="SAM" id="MobiDB-lite"/>
    </source>
</evidence>
<organism evidence="2 3">
    <name type="scientific">Curvularia clavata</name>
    <dbReference type="NCBI Taxonomy" id="95742"/>
    <lineage>
        <taxon>Eukaryota</taxon>
        <taxon>Fungi</taxon>
        <taxon>Dikarya</taxon>
        <taxon>Ascomycota</taxon>
        <taxon>Pezizomycotina</taxon>
        <taxon>Dothideomycetes</taxon>
        <taxon>Pleosporomycetidae</taxon>
        <taxon>Pleosporales</taxon>
        <taxon>Pleosporineae</taxon>
        <taxon>Pleosporaceae</taxon>
        <taxon>Curvularia</taxon>
    </lineage>
</organism>
<protein>
    <submittedName>
        <fullName evidence="2">Uncharacterized protein</fullName>
    </submittedName>
</protein>
<evidence type="ECO:0000313" key="3">
    <source>
        <dbReference type="Proteomes" id="UP001056012"/>
    </source>
</evidence>
<proteinExistence type="predicted"/>
<accession>A0A9Q8ZBA6</accession>
<evidence type="ECO:0000313" key="2">
    <source>
        <dbReference type="EMBL" id="USP79050.1"/>
    </source>
</evidence>
<feature type="region of interest" description="Disordered" evidence="1">
    <location>
        <begin position="100"/>
        <end position="123"/>
    </location>
</feature>
<dbReference type="OrthoDB" id="661148at2759"/>
<gene>
    <name evidence="2" type="ORF">yc1106_06324</name>
</gene>
<dbReference type="Proteomes" id="UP001056012">
    <property type="component" value="Chromosome 4"/>
</dbReference>
<feature type="region of interest" description="Disordered" evidence="1">
    <location>
        <begin position="160"/>
        <end position="187"/>
    </location>
</feature>
<sequence length="519" mass="57593">MSSPNLDHQHQGWQPGQHQPPPSSSTQPVYHYPQGPYADYTQYTLAPGSYIQPYYNGTPPAQVIAELPAPLPVAPPTTTTEEQLKQDELLARSISQLDIVGSGKPIDTSPGSLRQLSPSLHQERSAQALRLHSKSVSSFHNQRPASLAPRNSVSIPITHQQSMHALRPHAKSVGTHTAAWSPKSPTQVQQIDYSRYSTLPEVVVETPPVPYSAPVFAEQSIPIPVVSEQPLVRRPSVSLDPLSLPPYLEKYRQTPYPPQWSPPPILRTLYAGRQNKPASGSCWLDTPSSASWSENRASQQANDSTPPAFAFKFKSSSSVFRSPKLSWTMVCSEEPGSETKSSKQKPTTWTYDLKIDPKSNLRKSEVLTRSGESPANVMTTYVHALNYDSLRFLGTDRCAYMWVTSTRVSSTDGSRYDTLRHALFVATGNNPNPLYGQIVADHCFWDGGVSETGDILPDEALYIRSPGVDPALVVATLQIMKDWEKHTFREEKARKPEAFRVTEEEARKHPLGATSYWKA</sequence>